<accession>A0A2S7U770</accession>
<evidence type="ECO:0000256" key="1">
    <source>
        <dbReference type="SAM" id="MobiDB-lite"/>
    </source>
</evidence>
<dbReference type="Pfam" id="PF17963">
    <property type="entry name" value="Big_9"/>
    <property type="match status" value="2"/>
</dbReference>
<proteinExistence type="predicted"/>
<dbReference type="Gene3D" id="3.40.390.10">
    <property type="entry name" value="Collagenase (Catalytic Domain)"/>
    <property type="match status" value="1"/>
</dbReference>
<feature type="region of interest" description="Disordered" evidence="1">
    <location>
        <begin position="132"/>
        <end position="163"/>
    </location>
</feature>
<dbReference type="InterPro" id="IPR024079">
    <property type="entry name" value="MetalloPept_cat_dom_sf"/>
</dbReference>
<reference evidence="3 4" key="1">
    <citation type="submission" date="2016-12" db="EMBL/GenBank/DDBJ databases">
        <title>Study of bacterial adaptation to deep sea.</title>
        <authorList>
            <person name="Song J."/>
            <person name="Yoshizawa S."/>
            <person name="Kogure K."/>
        </authorList>
    </citation>
    <scope>NUCLEOTIDE SEQUENCE [LARGE SCALE GENOMIC DNA]</scope>
    <source>
        <strain evidence="3 4">SAORIC-165</strain>
    </source>
</reference>
<dbReference type="SUPFAM" id="SSF55486">
    <property type="entry name" value="Metalloproteases ('zincins'), catalytic domain"/>
    <property type="match status" value="1"/>
</dbReference>
<dbReference type="InterPro" id="IPR008752">
    <property type="entry name" value="Peptidase_M11"/>
</dbReference>
<dbReference type="AlphaFoldDB" id="A0A2S7U770"/>
<protein>
    <recommendedName>
        <fullName evidence="2">Peptidase M11 gametolysin domain-containing protein</fullName>
    </recommendedName>
</protein>
<evidence type="ECO:0000313" key="4">
    <source>
        <dbReference type="Proteomes" id="UP000239907"/>
    </source>
</evidence>
<sequence>MKMNTSPDRLFFQLFLISVIIPLVAMLAFPALAAAGQPVEITGQVAMKSANCFNPEPHHHEIEFFVVDEKKNTRVRLKGADEFLKNIGPRQRVRVRGIPVNANPKATASGAPRSRAINRVEMQVDEIEVIAEPEAAGVTDPGSAEGGTSESATDGAGGSETAQGANTLTELSCLLVFVSTNTHGCMTSVTNATKLLFNNTNNSNEGMQAITKGRYGLKPFDDGDGGTSNDHIIELTLAVNSADHNTSSIETLTLNALFGTGGQGLTRLDYDRILIFAPDGITNKGFTAYAYYPWGSYTTKGMVSVYGNSYGNSRMNGYLHELGHNFGFAHSSKGGSEYGDGTCVMGSSRSSNKTQTYNVAKLLEKDWLDLFPNAELALSTNSADRTIDLYPLSSDPNVVTGTIAVSFPGTDYYAAYRRDAPPYGYLSKASDIDKVFIYTRASGSLIKSYQVQNLAVGGSHTGSGKVHFERYGPNNEYATVSFDMDDGNAKPVATAQSVTTNVNSSLAMTLSGTDADGNTLSYEVVEDPSNGSLSGTAPNLTYTPTTEFVGVDSFVFKVNDGKISSFATVTITSNAAPVANDQSASVFLNTDESIILTATDANGDNLTYSVVGGPSNGTLTGTAPNLTYIPDSNYSGSDSFTFKANDGLVDSSTATVSITVLPSSNDPPTVIINTPDQTVYLQTVTIIPGLYYGTASGDINESTPNPETEILVDVSSRTENSIAGNTTEIYTGNIFDADGQISFTEHIDDKARIWIDGNLVLSNDAWNTRTQTANLNLAPGWHTIEIRISNGVGGSGPVGGEIGIGYDPAGGTAWQILTDPGDGSFLRINQNAVSAATATSQEITITPVGANTFHLYAMTNQTINVIEAVANLEGTVTDAEQIPTTTWTRVGGAGAGDVTFGDASAVDTTATFTEAGIYVLRLTADDGYDTVFEEVAITVNPALPAVYASWISGSFSNPFNDTSITGNPDGDNTNNLLEFAFGTDPTLADGGPLSSDGTTIGTTNGEPIIKDVEPNSFEFYFVRRDDHGSSGSLNYTVQFSSDLSTFYSSAVVPVFVADSGTNADYEVVKVTYPSSLPNGMAAKFGRIQVTAAP</sequence>
<keyword evidence="4" id="KW-1185">Reference proteome</keyword>
<comment type="caution">
    <text evidence="3">The sequence shown here is derived from an EMBL/GenBank/DDBJ whole genome shotgun (WGS) entry which is preliminary data.</text>
</comment>
<evidence type="ECO:0000259" key="2">
    <source>
        <dbReference type="Pfam" id="PF05548"/>
    </source>
</evidence>
<dbReference type="OrthoDB" id="193630at2"/>
<dbReference type="GO" id="GO:0008237">
    <property type="term" value="F:metallopeptidase activity"/>
    <property type="evidence" value="ECO:0007669"/>
    <property type="project" value="InterPro"/>
</dbReference>
<organism evidence="3 4">
    <name type="scientific">Rubritalea profundi</name>
    <dbReference type="NCBI Taxonomy" id="1658618"/>
    <lineage>
        <taxon>Bacteria</taxon>
        <taxon>Pseudomonadati</taxon>
        <taxon>Verrucomicrobiota</taxon>
        <taxon>Verrucomicrobiia</taxon>
        <taxon>Verrucomicrobiales</taxon>
        <taxon>Rubritaleaceae</taxon>
        <taxon>Rubritalea</taxon>
    </lineage>
</organism>
<dbReference type="Gene3D" id="2.60.40.10">
    <property type="entry name" value="Immunoglobulins"/>
    <property type="match status" value="1"/>
</dbReference>
<evidence type="ECO:0000313" key="3">
    <source>
        <dbReference type="EMBL" id="PQJ30152.1"/>
    </source>
</evidence>
<dbReference type="InterPro" id="IPR013783">
    <property type="entry name" value="Ig-like_fold"/>
</dbReference>
<name>A0A2S7U770_9BACT</name>
<feature type="domain" description="Peptidase M11 gametolysin" evidence="2">
    <location>
        <begin position="302"/>
        <end position="349"/>
    </location>
</feature>
<dbReference type="Pfam" id="PF05548">
    <property type="entry name" value="Peptidase_M11"/>
    <property type="match status" value="1"/>
</dbReference>
<dbReference type="Gene3D" id="2.60.40.3440">
    <property type="match status" value="2"/>
</dbReference>
<dbReference type="EMBL" id="MQWA01000001">
    <property type="protein sequence ID" value="PQJ30152.1"/>
    <property type="molecule type" value="Genomic_DNA"/>
</dbReference>
<gene>
    <name evidence="3" type="ORF">BSZ32_17860</name>
</gene>
<dbReference type="Proteomes" id="UP000239907">
    <property type="component" value="Unassembled WGS sequence"/>
</dbReference>